<dbReference type="AlphaFoldDB" id="A0A1R1EVA4"/>
<dbReference type="Pfam" id="PF07238">
    <property type="entry name" value="PilZ"/>
    <property type="match status" value="1"/>
</dbReference>
<sequence>MSLLFPKISDQLFISVDSGDQKEAGMEYKSRITDVEDDSILMEVPIQEKTGQLKRLHMGDELSVYFLTDGGVKNFFNTYVLGFKEDVVRMVRIRRPEPESIGKVQRRSFLRVNAGLEVAVQTEHNIRFVTRTEDVGGGGISFYSDADMAIREGDMLSCWVLVPYKNGNLEHVPFKGSVVRIQQLDNGRKIMMLKFEAITDMERQKLIRYCFERQFDFRNR</sequence>
<dbReference type="Proteomes" id="UP000187172">
    <property type="component" value="Unassembled WGS sequence"/>
</dbReference>
<dbReference type="STRING" id="297318.BK138_13635"/>
<keyword evidence="3" id="KW-0808">Transferase</keyword>
<dbReference type="GO" id="GO:0016740">
    <property type="term" value="F:transferase activity"/>
    <property type="evidence" value="ECO:0007669"/>
    <property type="project" value="UniProtKB-KW"/>
</dbReference>
<dbReference type="SUPFAM" id="SSF141371">
    <property type="entry name" value="PilZ domain-like"/>
    <property type="match status" value="1"/>
</dbReference>
<organism evidence="3 4">
    <name type="scientific">Paenibacillus rhizosphaerae</name>
    <dbReference type="NCBI Taxonomy" id="297318"/>
    <lineage>
        <taxon>Bacteria</taxon>
        <taxon>Bacillati</taxon>
        <taxon>Bacillota</taxon>
        <taxon>Bacilli</taxon>
        <taxon>Bacillales</taxon>
        <taxon>Paenibacillaceae</taxon>
        <taxon>Paenibacillus</taxon>
    </lineage>
</organism>
<protein>
    <submittedName>
        <fullName evidence="3">Glycosyl transferase</fullName>
    </submittedName>
</protein>
<comment type="caution">
    <text evidence="3">The sequence shown here is derived from an EMBL/GenBank/DDBJ whole genome shotgun (WGS) entry which is preliminary data.</text>
</comment>
<dbReference type="InterPro" id="IPR009926">
    <property type="entry name" value="T3SS_YcgR_PilZN"/>
</dbReference>
<reference evidence="3 4" key="1">
    <citation type="submission" date="2016-11" db="EMBL/GenBank/DDBJ databases">
        <title>Paenibacillus species isolates.</title>
        <authorList>
            <person name="Beno S.M."/>
        </authorList>
    </citation>
    <scope>NUCLEOTIDE SEQUENCE [LARGE SCALE GENOMIC DNA]</scope>
    <source>
        <strain evidence="3 4">FSL R5-0378</strain>
    </source>
</reference>
<evidence type="ECO:0000259" key="1">
    <source>
        <dbReference type="Pfam" id="PF07238"/>
    </source>
</evidence>
<dbReference type="EMBL" id="MRTP01000002">
    <property type="protein sequence ID" value="OMF55793.1"/>
    <property type="molecule type" value="Genomic_DNA"/>
</dbReference>
<feature type="domain" description="PilZ" evidence="1">
    <location>
        <begin position="105"/>
        <end position="212"/>
    </location>
</feature>
<name>A0A1R1EVA4_9BACL</name>
<proteinExistence type="predicted"/>
<dbReference type="Gene3D" id="2.40.10.220">
    <property type="entry name" value="predicted glycosyltransferase like domains"/>
    <property type="match status" value="1"/>
</dbReference>
<gene>
    <name evidence="3" type="ORF">BK138_13635</name>
</gene>
<evidence type="ECO:0000313" key="3">
    <source>
        <dbReference type="EMBL" id="OMF55793.1"/>
    </source>
</evidence>
<keyword evidence="4" id="KW-1185">Reference proteome</keyword>
<evidence type="ECO:0000313" key="4">
    <source>
        <dbReference type="Proteomes" id="UP000187172"/>
    </source>
</evidence>
<dbReference type="InterPro" id="IPR009875">
    <property type="entry name" value="PilZ_domain"/>
</dbReference>
<dbReference type="Pfam" id="PF12945">
    <property type="entry name" value="PilZNR"/>
    <property type="match status" value="1"/>
</dbReference>
<feature type="domain" description="Type III secretion system flagellar brake protein YcgR PilZN" evidence="2">
    <location>
        <begin position="7"/>
        <end position="96"/>
    </location>
</feature>
<accession>A0A1R1EVA4</accession>
<evidence type="ECO:0000259" key="2">
    <source>
        <dbReference type="Pfam" id="PF12945"/>
    </source>
</evidence>
<dbReference type="GO" id="GO:0035438">
    <property type="term" value="F:cyclic-di-GMP binding"/>
    <property type="evidence" value="ECO:0007669"/>
    <property type="project" value="InterPro"/>
</dbReference>